<organism evidence="2 3">
    <name type="scientific">Paucimonas lemoignei</name>
    <name type="common">Pseudomonas lemoignei</name>
    <dbReference type="NCBI Taxonomy" id="29443"/>
    <lineage>
        <taxon>Bacteria</taxon>
        <taxon>Pseudomonadati</taxon>
        <taxon>Pseudomonadota</taxon>
        <taxon>Betaproteobacteria</taxon>
        <taxon>Burkholderiales</taxon>
        <taxon>Burkholderiaceae</taxon>
        <taxon>Paucimonas</taxon>
    </lineage>
</organism>
<keyword evidence="3" id="KW-1185">Reference proteome</keyword>
<keyword evidence="1" id="KW-1133">Transmembrane helix</keyword>
<dbReference type="EMBL" id="SLZQ01000003">
    <property type="protein sequence ID" value="TCS37844.1"/>
    <property type="molecule type" value="Genomic_DNA"/>
</dbReference>
<evidence type="ECO:0000256" key="1">
    <source>
        <dbReference type="SAM" id="Phobius"/>
    </source>
</evidence>
<dbReference type="Proteomes" id="UP000295382">
    <property type="component" value="Unassembled WGS sequence"/>
</dbReference>
<feature type="transmembrane region" description="Helical" evidence="1">
    <location>
        <begin position="90"/>
        <end position="112"/>
    </location>
</feature>
<feature type="transmembrane region" description="Helical" evidence="1">
    <location>
        <begin position="124"/>
        <end position="151"/>
    </location>
</feature>
<dbReference type="AlphaFoldDB" id="A0A4R3HYB4"/>
<gene>
    <name evidence="2" type="ORF">EDC30_103136</name>
</gene>
<evidence type="ECO:0008006" key="4">
    <source>
        <dbReference type="Google" id="ProtNLM"/>
    </source>
</evidence>
<keyword evidence="1" id="KW-0812">Transmembrane</keyword>
<protein>
    <recommendedName>
        <fullName evidence="4">Peptidase M48 domain-containing protein</fullName>
    </recommendedName>
</protein>
<dbReference type="RefSeq" id="WP_132257924.1">
    <property type="nucleotide sequence ID" value="NZ_SLZQ01000003.1"/>
</dbReference>
<evidence type="ECO:0000313" key="3">
    <source>
        <dbReference type="Proteomes" id="UP000295382"/>
    </source>
</evidence>
<evidence type="ECO:0000313" key="2">
    <source>
        <dbReference type="EMBL" id="TCS37844.1"/>
    </source>
</evidence>
<keyword evidence="1" id="KW-0472">Membrane</keyword>
<accession>A0A4R3HYB4</accession>
<feature type="transmembrane region" description="Helical" evidence="1">
    <location>
        <begin position="28"/>
        <end position="45"/>
    </location>
</feature>
<sequence>MSVDVRQVDPRKPFSRSAITKPVPFSPFRYLYLLLPIPFFCWYWAREALHKMELDWLRAHPDQALSLADFCHSNSTGICDLYTPVAFAQWLALGLVFFIPKFMLLVASLPNWSQRWQEWVLRNASWLGAIGLLITFVMVIIRGVTGGLLMWFAPQVWWGNDKIGVQIAAVIGIVAVIRVPPHAKAAWQLWRGFSRSRTGKTVSPQDAPAIWLLISDACLRLEVAMPDHLVIGVVPECRLEFGKMRLEPNRRVLHGRTLYLGATLASSLARDKLALVIEHALLKSRGKYGAWLPATEDWAESSEGVLKEMKETRAAGDLPSAADPALFCWEGWLIMLKKMQQNFREEHAYLQKKGIELDVEQAAPEVAHLLKEASQAYRKDVFHLFIVNLSSGVHCPAVLHWFAKAFAQRCPQDAAMNVHAYTSAALESEVVLLEKEWLVKTSQATTPTDCWELRAA</sequence>
<comment type="caution">
    <text evidence="2">The sequence shown here is derived from an EMBL/GenBank/DDBJ whole genome shotgun (WGS) entry which is preliminary data.</text>
</comment>
<dbReference type="OrthoDB" id="5295941at2"/>
<proteinExistence type="predicted"/>
<reference evidence="2 3" key="1">
    <citation type="submission" date="2019-03" db="EMBL/GenBank/DDBJ databases">
        <title>Genomic Encyclopedia of Type Strains, Phase IV (KMG-IV): sequencing the most valuable type-strain genomes for metagenomic binning, comparative biology and taxonomic classification.</title>
        <authorList>
            <person name="Goeker M."/>
        </authorList>
    </citation>
    <scope>NUCLEOTIDE SEQUENCE [LARGE SCALE GENOMIC DNA]</scope>
    <source>
        <strain evidence="2 3">DSM 7445</strain>
    </source>
</reference>
<name>A0A4R3HYB4_PAULE</name>